<evidence type="ECO:0000256" key="1">
    <source>
        <dbReference type="ARBA" id="ARBA00000077"/>
    </source>
</evidence>
<dbReference type="GO" id="GO:0004523">
    <property type="term" value="F:RNA-DNA hybrid ribonuclease activity"/>
    <property type="evidence" value="ECO:0007669"/>
    <property type="project" value="UniProtKB-EC"/>
</dbReference>
<evidence type="ECO:0000259" key="9">
    <source>
        <dbReference type="PROSITE" id="PS50879"/>
    </source>
</evidence>
<dbReference type="InterPro" id="IPR012337">
    <property type="entry name" value="RNaseH-like_sf"/>
</dbReference>
<dbReference type="Proteomes" id="UP000245383">
    <property type="component" value="Unassembled WGS sequence"/>
</dbReference>
<dbReference type="PANTHER" id="PTHR10642:SF26">
    <property type="entry name" value="RIBONUCLEASE H1"/>
    <property type="match status" value="1"/>
</dbReference>
<evidence type="ECO:0000256" key="7">
    <source>
        <dbReference type="ARBA" id="ARBA00022801"/>
    </source>
</evidence>
<dbReference type="GO" id="GO:0043137">
    <property type="term" value="P:DNA replication, removal of RNA primer"/>
    <property type="evidence" value="ECO:0007669"/>
    <property type="project" value="TreeGrafter"/>
</dbReference>
<dbReference type="PANTHER" id="PTHR10642">
    <property type="entry name" value="RIBONUCLEASE H1"/>
    <property type="match status" value="1"/>
</dbReference>
<evidence type="ECO:0000256" key="2">
    <source>
        <dbReference type="ARBA" id="ARBA00005300"/>
    </source>
</evidence>
<dbReference type="CDD" id="cd09280">
    <property type="entry name" value="RNase_HI_eukaryote_like"/>
    <property type="match status" value="1"/>
</dbReference>
<gene>
    <name evidence="10" type="ORF">BB561_000081</name>
</gene>
<dbReference type="STRING" id="133385.A0A2T9Z0R2"/>
<comment type="catalytic activity">
    <reaction evidence="1">
        <text>Endonucleolytic cleavage to 5'-phosphomonoester.</text>
        <dbReference type="EC" id="3.1.26.4"/>
    </reaction>
</comment>
<dbReference type="Gene3D" id="3.40.970.10">
    <property type="entry name" value="Ribonuclease H1, N-terminal domain"/>
    <property type="match status" value="1"/>
</dbReference>
<dbReference type="InterPro" id="IPR002156">
    <property type="entry name" value="RNaseH_domain"/>
</dbReference>
<evidence type="ECO:0000256" key="8">
    <source>
        <dbReference type="SAM" id="MobiDB-lite"/>
    </source>
</evidence>
<dbReference type="Pfam" id="PF01693">
    <property type="entry name" value="Cauli_VI"/>
    <property type="match status" value="1"/>
</dbReference>
<dbReference type="InterPro" id="IPR011320">
    <property type="entry name" value="RNase_H1_N"/>
</dbReference>
<dbReference type="Pfam" id="PF00075">
    <property type="entry name" value="RNase_H"/>
    <property type="match status" value="1"/>
</dbReference>
<dbReference type="InterPro" id="IPR036397">
    <property type="entry name" value="RNaseH_sf"/>
</dbReference>
<feature type="compositionally biased region" description="Polar residues" evidence="8">
    <location>
        <begin position="110"/>
        <end position="131"/>
    </location>
</feature>
<evidence type="ECO:0000256" key="3">
    <source>
        <dbReference type="ARBA" id="ARBA00012180"/>
    </source>
</evidence>
<proteinExistence type="inferred from homology"/>
<dbReference type="EC" id="3.1.26.4" evidence="3"/>
<dbReference type="SUPFAM" id="SSF53098">
    <property type="entry name" value="Ribonuclease H-like"/>
    <property type="match status" value="1"/>
</dbReference>
<reference evidence="10 11" key="1">
    <citation type="journal article" date="2018" name="MBio">
        <title>Comparative Genomics Reveals the Core Gene Toolbox for the Fungus-Insect Symbiosis.</title>
        <authorList>
            <person name="Wang Y."/>
            <person name="Stata M."/>
            <person name="Wang W."/>
            <person name="Stajich J.E."/>
            <person name="White M.M."/>
            <person name="Moncalvo J.M."/>
        </authorList>
    </citation>
    <scope>NUCLEOTIDE SEQUENCE [LARGE SCALE GENOMIC DNA]</scope>
    <source>
        <strain evidence="10 11">SWE-8-4</strain>
    </source>
</reference>
<keyword evidence="4" id="KW-0540">Nuclease</keyword>
<keyword evidence="5" id="KW-0479">Metal-binding</keyword>
<evidence type="ECO:0000256" key="5">
    <source>
        <dbReference type="ARBA" id="ARBA00022723"/>
    </source>
</evidence>
<dbReference type="GO" id="GO:0046872">
    <property type="term" value="F:metal ion binding"/>
    <property type="evidence" value="ECO:0007669"/>
    <property type="project" value="UniProtKB-KW"/>
</dbReference>
<dbReference type="GO" id="GO:0003676">
    <property type="term" value="F:nucleic acid binding"/>
    <property type="evidence" value="ECO:0007669"/>
    <property type="project" value="InterPro"/>
</dbReference>
<accession>A0A2T9Z0R2</accession>
<keyword evidence="6" id="KW-0255">Endonuclease</keyword>
<keyword evidence="11" id="KW-1185">Reference proteome</keyword>
<comment type="caution">
    <text evidence="10">The sequence shown here is derived from an EMBL/GenBank/DDBJ whole genome shotgun (WGS) entry which is preliminary data.</text>
</comment>
<keyword evidence="7" id="KW-0378">Hydrolase</keyword>
<dbReference type="OrthoDB" id="407198at2759"/>
<organism evidence="10 11">
    <name type="scientific">Smittium simulii</name>
    <dbReference type="NCBI Taxonomy" id="133385"/>
    <lineage>
        <taxon>Eukaryota</taxon>
        <taxon>Fungi</taxon>
        <taxon>Fungi incertae sedis</taxon>
        <taxon>Zoopagomycota</taxon>
        <taxon>Kickxellomycotina</taxon>
        <taxon>Harpellomycetes</taxon>
        <taxon>Harpellales</taxon>
        <taxon>Legeriomycetaceae</taxon>
        <taxon>Smittium</taxon>
    </lineage>
</organism>
<comment type="similarity">
    <text evidence="2">Belongs to the RNase H family.</text>
</comment>
<evidence type="ECO:0000313" key="10">
    <source>
        <dbReference type="EMBL" id="PVU98163.1"/>
    </source>
</evidence>
<protein>
    <recommendedName>
        <fullName evidence="3">ribonuclease H</fullName>
        <ecNumber evidence="3">3.1.26.4</ecNumber>
    </recommendedName>
</protein>
<dbReference type="PROSITE" id="PS50879">
    <property type="entry name" value="RNASE_H_1"/>
    <property type="match status" value="1"/>
</dbReference>
<dbReference type="EMBL" id="MBFR01000002">
    <property type="protein sequence ID" value="PVU98163.1"/>
    <property type="molecule type" value="Genomic_DNA"/>
</dbReference>
<sequence>MVFESVELSEFSTAGKDECKVSVNGFPNAKFQKFTSRQQAYQFISQKEPQVEKKPAPTIIKDNPTQKKDFYMKPTSRSFEENSYKDYNQQDDPFNGRAFGKKKARPGRNQPYQQNKRSLSPINNNSNSQKSFDSRKFSKHSQVSESPNTYHNQVPYSSNSYHNQAPHSSNSYHNQVPYPSNSYHNKVPYPSDINHNQRSQPPSVYRARDVQPPNPYNTKLNTHKILTEGVDYNVHKRIDIPNTITNRPNLANTKDSSYSIPKNQNSTPTIAPIQPPIQPLIQPPKGVITQTDVHKPLIIYTDGACRSNGTANASAGVGVYFGDNDKRNVSEKLLGVQTNNRAELTAIIRALEKAQENIDYESSQKLPRPIIIMTDSQYSIKMVTAWILNAVNNGINYRGRKNILNKDLLNELVELIDLNYGRVKFQYIEAHSSDHGNDAADTLAVRGSRLV</sequence>
<dbReference type="InterPro" id="IPR050092">
    <property type="entry name" value="RNase_H"/>
</dbReference>
<dbReference type="InterPro" id="IPR037056">
    <property type="entry name" value="RNase_H1_N_sf"/>
</dbReference>
<feature type="region of interest" description="Disordered" evidence="8">
    <location>
        <begin position="46"/>
        <end position="220"/>
    </location>
</feature>
<dbReference type="Gene3D" id="3.30.420.10">
    <property type="entry name" value="Ribonuclease H-like superfamily/Ribonuclease H"/>
    <property type="match status" value="1"/>
</dbReference>
<name>A0A2T9Z0R2_9FUNG</name>
<feature type="domain" description="RNase H type-1" evidence="9">
    <location>
        <begin position="293"/>
        <end position="449"/>
    </location>
</feature>
<evidence type="ECO:0000256" key="4">
    <source>
        <dbReference type="ARBA" id="ARBA00022722"/>
    </source>
</evidence>
<evidence type="ECO:0000313" key="11">
    <source>
        <dbReference type="Proteomes" id="UP000245383"/>
    </source>
</evidence>
<evidence type="ECO:0000256" key="6">
    <source>
        <dbReference type="ARBA" id="ARBA00022759"/>
    </source>
</evidence>
<feature type="compositionally biased region" description="Polar residues" evidence="8">
    <location>
        <begin position="193"/>
        <end position="202"/>
    </location>
</feature>
<feature type="compositionally biased region" description="Polar residues" evidence="8">
    <location>
        <begin position="140"/>
        <end position="184"/>
    </location>
</feature>
<dbReference type="AlphaFoldDB" id="A0A2T9Z0R2"/>